<organism evidence="1 2">
    <name type="scientific">Afipia carboxidovorans (strain ATCC 49405 / DSM 1227 / KCTC 32145 / OM5)</name>
    <name type="common">Oligotropha carboxidovorans</name>
    <dbReference type="NCBI Taxonomy" id="504832"/>
    <lineage>
        <taxon>Bacteria</taxon>
        <taxon>Pseudomonadati</taxon>
        <taxon>Pseudomonadota</taxon>
        <taxon>Alphaproteobacteria</taxon>
        <taxon>Hyphomicrobiales</taxon>
        <taxon>Nitrobacteraceae</taxon>
        <taxon>Afipia</taxon>
    </lineage>
</organism>
<dbReference type="OrthoDB" id="7509188at2"/>
<keyword evidence="2" id="KW-1185">Reference proteome</keyword>
<dbReference type="RefSeq" id="WP_012563278.1">
    <property type="nucleotide sequence ID" value="NC_011386.1"/>
</dbReference>
<gene>
    <name evidence="1" type="ordered locus">OCA5_c18910</name>
</gene>
<dbReference type="STRING" id="504832.OCA5_c18910"/>
<evidence type="ECO:0000313" key="1">
    <source>
        <dbReference type="EMBL" id="AEI06604.1"/>
    </source>
</evidence>
<dbReference type="InterPro" id="IPR021791">
    <property type="entry name" value="Phage_TAC_11"/>
</dbReference>
<reference evidence="1 2" key="1">
    <citation type="journal article" date="2011" name="J. Bacteriol.">
        <title>Complete genome sequences of the chemolithoautotrophic Oligotropha carboxidovorans strains OM4 and OM5.</title>
        <authorList>
            <person name="Volland S."/>
            <person name="Rachinger M."/>
            <person name="Strittmatter A."/>
            <person name="Daniel R."/>
            <person name="Gottschalk G."/>
            <person name="Meyer O."/>
        </authorList>
    </citation>
    <scope>NUCLEOTIDE SEQUENCE [LARGE SCALE GENOMIC DNA]</scope>
    <source>
        <strain evidence="2">ATCC 49405 / DSM 1227 / KCTC 32145 / OM5</strain>
    </source>
</reference>
<dbReference type="EMBL" id="CP002826">
    <property type="protein sequence ID" value="AEI06604.1"/>
    <property type="molecule type" value="Genomic_DNA"/>
</dbReference>
<dbReference type="HOGENOM" id="CLU_1914925_0_0_5"/>
<name>B6JED5_AFIC5</name>
<dbReference type="AlphaFoldDB" id="B6JED5"/>
<evidence type="ECO:0008006" key="3">
    <source>
        <dbReference type="Google" id="ProtNLM"/>
    </source>
</evidence>
<dbReference type="KEGG" id="oca:OCAR_6137"/>
<proteinExistence type="predicted"/>
<dbReference type="KEGG" id="ocg:OCA5_c18910"/>
<dbReference type="Pfam" id="PF11836">
    <property type="entry name" value="Phage_TAC_11"/>
    <property type="match status" value="1"/>
</dbReference>
<evidence type="ECO:0000313" key="2">
    <source>
        <dbReference type="Proteomes" id="UP000007730"/>
    </source>
</evidence>
<sequence>MTDITTNECARQIQFAGELRTFNLNSADVLSTIAGSHDLRNLSLLMKFQGRPPLEGQYGPTPAACLKRFINSEYSIADIENVIALGLIGGGTSVDEAFRLVAEHVTSKPLAANALIASEVISALFVGAQEAA</sequence>
<dbReference type="eggNOG" id="ENOG5032K12">
    <property type="taxonomic scope" value="Bacteria"/>
</dbReference>
<dbReference type="Proteomes" id="UP000007730">
    <property type="component" value="Chromosome"/>
</dbReference>
<protein>
    <recommendedName>
        <fullName evidence="3">Gene transfer agent protein</fullName>
    </recommendedName>
</protein>
<accession>B6JED5</accession>